<feature type="region of interest" description="Disordered" evidence="1">
    <location>
        <begin position="1"/>
        <end position="21"/>
    </location>
</feature>
<evidence type="ECO:0000313" key="2">
    <source>
        <dbReference type="EMBL" id="WNC15325.1"/>
    </source>
</evidence>
<evidence type="ECO:0000313" key="3">
    <source>
        <dbReference type="Proteomes" id="UP001256827"/>
    </source>
</evidence>
<keyword evidence="3" id="KW-1185">Reference proteome</keyword>
<name>A0ABY9T5F0_BREBE</name>
<dbReference type="EMBL" id="CP134050">
    <property type="protein sequence ID" value="WNC15325.1"/>
    <property type="molecule type" value="Genomic_DNA"/>
</dbReference>
<dbReference type="Proteomes" id="UP001256827">
    <property type="component" value="Chromosome"/>
</dbReference>
<dbReference type="RefSeq" id="WP_310768975.1">
    <property type="nucleotide sequence ID" value="NZ_CP134050.1"/>
</dbReference>
<organism evidence="2 3">
    <name type="scientific">Brevibacillus brevis</name>
    <name type="common">Bacillus brevis</name>
    <dbReference type="NCBI Taxonomy" id="1393"/>
    <lineage>
        <taxon>Bacteria</taxon>
        <taxon>Bacillati</taxon>
        <taxon>Bacillota</taxon>
        <taxon>Bacilli</taxon>
        <taxon>Bacillales</taxon>
        <taxon>Paenibacillaceae</taxon>
        <taxon>Brevibacillus</taxon>
    </lineage>
</organism>
<feature type="compositionally biased region" description="Polar residues" evidence="1">
    <location>
        <begin position="61"/>
        <end position="71"/>
    </location>
</feature>
<reference evidence="2 3" key="1">
    <citation type="submission" date="2023-09" db="EMBL/GenBank/DDBJ databases">
        <title>Complete Genome and Methylome dissection of Bacillus brevis NEB573 original source of BbsI restriction endonuclease.</title>
        <authorList>
            <person name="Fomenkov A."/>
            <person name="Roberts R.D."/>
        </authorList>
    </citation>
    <scope>NUCLEOTIDE SEQUENCE [LARGE SCALE GENOMIC DNA]</scope>
    <source>
        <strain evidence="2 3">NEB573</strain>
    </source>
</reference>
<accession>A0ABY9T5F0</accession>
<proteinExistence type="predicted"/>
<feature type="region of interest" description="Disordered" evidence="1">
    <location>
        <begin position="57"/>
        <end position="88"/>
    </location>
</feature>
<protein>
    <recommendedName>
        <fullName evidence="4">STI1/HOP DP domain-containing protein</fullName>
    </recommendedName>
</protein>
<gene>
    <name evidence="2" type="ORF">RGB73_02815</name>
</gene>
<sequence length="168" mass="18930">MEGGGTIAVKTKKRQKQAVSRDQLLETMNKLARDHNSANEQVLREMVHVRQELQDVKNTLGRMSNKSSSGPRRSLFFGPRRRSPAQNELMAKPKPAFSLEDLLPLLPHLSDAFPQLKNPKVAESIKVLSNPAVMAMIQQFMANGGLSMLTGKQVEEVNRRERRGLLFR</sequence>
<evidence type="ECO:0008006" key="4">
    <source>
        <dbReference type="Google" id="ProtNLM"/>
    </source>
</evidence>
<evidence type="ECO:0000256" key="1">
    <source>
        <dbReference type="SAM" id="MobiDB-lite"/>
    </source>
</evidence>